<organism evidence="3 4">
    <name type="scientific">Virgibacillus kekensis</name>
    <dbReference type="NCBI Taxonomy" id="202261"/>
    <lineage>
        <taxon>Bacteria</taxon>
        <taxon>Bacillati</taxon>
        <taxon>Bacillota</taxon>
        <taxon>Bacilli</taxon>
        <taxon>Bacillales</taxon>
        <taxon>Bacillaceae</taxon>
        <taxon>Virgibacillus</taxon>
    </lineage>
</organism>
<evidence type="ECO:0000313" key="3">
    <source>
        <dbReference type="EMBL" id="MFC4559378.1"/>
    </source>
</evidence>
<feature type="compositionally biased region" description="Basic and acidic residues" evidence="2">
    <location>
        <begin position="287"/>
        <end position="296"/>
    </location>
</feature>
<protein>
    <submittedName>
        <fullName evidence="3">Uncharacterized protein</fullName>
    </submittedName>
</protein>
<dbReference type="RefSeq" id="WP_390297405.1">
    <property type="nucleotide sequence ID" value="NZ_JBHSFU010000008.1"/>
</dbReference>
<reference evidence="4" key="1">
    <citation type="journal article" date="2019" name="Int. J. Syst. Evol. Microbiol.">
        <title>The Global Catalogue of Microorganisms (GCM) 10K type strain sequencing project: providing services to taxonomists for standard genome sequencing and annotation.</title>
        <authorList>
            <consortium name="The Broad Institute Genomics Platform"/>
            <consortium name="The Broad Institute Genome Sequencing Center for Infectious Disease"/>
            <person name="Wu L."/>
            <person name="Ma J."/>
        </authorList>
    </citation>
    <scope>NUCLEOTIDE SEQUENCE [LARGE SCALE GENOMIC DNA]</scope>
    <source>
        <strain evidence="4">CGMCC 4.7426</strain>
    </source>
</reference>
<feature type="region of interest" description="Disordered" evidence="2">
    <location>
        <begin position="282"/>
        <end position="319"/>
    </location>
</feature>
<feature type="coiled-coil region" evidence="1">
    <location>
        <begin position="27"/>
        <end position="54"/>
    </location>
</feature>
<keyword evidence="4" id="KW-1185">Reference proteome</keyword>
<proteinExistence type="predicted"/>
<evidence type="ECO:0000256" key="1">
    <source>
        <dbReference type="SAM" id="Coils"/>
    </source>
</evidence>
<accession>A0ABV9DP88</accession>
<gene>
    <name evidence="3" type="ORF">ACFO3D_14365</name>
</gene>
<name>A0ABV9DP88_9BACI</name>
<sequence>MLDNAEKEFNIDKSRGMRYGLLPQRFAEEKGDKIKGLNQQAQKYEGNLNAFHESEKHSKIALEVQKEIVHQEFSEIYSEYSHVTEEYNTLITDLKHEYVQEYLKTDVKHEQIEEFENPELFKHYTSERANDIELKKDWEDNQHSLLIANRSVAKWSKEYSGIYSSGSTRDKIYDTRLKLEIAKYQVNQRENEKGVLNGRVNESLSSKYQNQPSTLIEQTPTKLKARLLELHLENRSTGVLSKDLKLVEKDLAREGKDISHLYDKEFVQAGANIGGIAKLFDNLGNQSHDRDKDYDKIKRKSKSKMKERTLGKNNELEME</sequence>
<keyword evidence="1" id="KW-0175">Coiled coil</keyword>
<dbReference type="EMBL" id="JBHSFU010000008">
    <property type="protein sequence ID" value="MFC4559378.1"/>
    <property type="molecule type" value="Genomic_DNA"/>
</dbReference>
<comment type="caution">
    <text evidence="3">The sequence shown here is derived from an EMBL/GenBank/DDBJ whole genome shotgun (WGS) entry which is preliminary data.</text>
</comment>
<dbReference type="Proteomes" id="UP001595989">
    <property type="component" value="Unassembled WGS sequence"/>
</dbReference>
<evidence type="ECO:0000313" key="4">
    <source>
        <dbReference type="Proteomes" id="UP001595989"/>
    </source>
</evidence>
<evidence type="ECO:0000256" key="2">
    <source>
        <dbReference type="SAM" id="MobiDB-lite"/>
    </source>
</evidence>